<protein>
    <submittedName>
        <fullName evidence="1">Uncharacterized protein</fullName>
    </submittedName>
</protein>
<gene>
    <name evidence="1" type="ORF">Cvel_16231</name>
</gene>
<dbReference type="VEuPathDB" id="CryptoDB:Cvel_16231"/>
<sequence>MEEWRCPAIIMLHPAGSATAAAFTMPVILPRPSPAPLKAEVGVKVEEGAPIPYVVGVVTFTNFYVPW</sequence>
<accession>A0A0G4FBT7</accession>
<dbReference type="EMBL" id="CDMZ01000266">
    <property type="protein sequence ID" value="CEM10540.1"/>
    <property type="molecule type" value="Genomic_DNA"/>
</dbReference>
<evidence type="ECO:0000313" key="1">
    <source>
        <dbReference type="EMBL" id="CEM10540.1"/>
    </source>
</evidence>
<dbReference type="AlphaFoldDB" id="A0A0G4FBT7"/>
<proteinExistence type="predicted"/>
<reference evidence="1" key="1">
    <citation type="submission" date="2014-11" db="EMBL/GenBank/DDBJ databases">
        <authorList>
            <person name="Otto D Thomas"/>
            <person name="Naeem Raeece"/>
        </authorList>
    </citation>
    <scope>NUCLEOTIDE SEQUENCE</scope>
</reference>
<name>A0A0G4FBT7_9ALVE</name>
<organism evidence="1">
    <name type="scientific">Chromera velia CCMP2878</name>
    <dbReference type="NCBI Taxonomy" id="1169474"/>
    <lineage>
        <taxon>Eukaryota</taxon>
        <taxon>Sar</taxon>
        <taxon>Alveolata</taxon>
        <taxon>Colpodellida</taxon>
        <taxon>Chromeraceae</taxon>
        <taxon>Chromera</taxon>
    </lineage>
</organism>